<reference evidence="6 7" key="1">
    <citation type="journal article" date="2020" name="Genome Biol. Evol.">
        <title>A new high-quality draft genome assembly of the Chinese cordyceps Ophiocordyceps sinensis.</title>
        <authorList>
            <person name="Shu R."/>
            <person name="Zhang J."/>
            <person name="Meng Q."/>
            <person name="Zhang H."/>
            <person name="Zhou G."/>
            <person name="Li M."/>
            <person name="Wu P."/>
            <person name="Zhao Y."/>
            <person name="Chen C."/>
            <person name="Qin Q."/>
        </authorList>
    </citation>
    <scope>NUCLEOTIDE SEQUENCE [LARGE SCALE GENOMIC DNA]</scope>
    <source>
        <strain evidence="6 7">IOZ07</strain>
    </source>
</reference>
<organism evidence="6 7">
    <name type="scientific">Ophiocordyceps sinensis</name>
    <dbReference type="NCBI Taxonomy" id="72228"/>
    <lineage>
        <taxon>Eukaryota</taxon>
        <taxon>Fungi</taxon>
        <taxon>Dikarya</taxon>
        <taxon>Ascomycota</taxon>
        <taxon>Pezizomycotina</taxon>
        <taxon>Sordariomycetes</taxon>
        <taxon>Hypocreomycetidae</taxon>
        <taxon>Hypocreales</taxon>
        <taxon>Ophiocordycipitaceae</taxon>
        <taxon>Ophiocordyceps</taxon>
    </lineage>
</organism>
<keyword evidence="2" id="KW-0597">Phosphoprotein</keyword>
<dbReference type="InterPro" id="IPR020845">
    <property type="entry name" value="AMP-binding_CS"/>
</dbReference>
<feature type="transmembrane region" description="Helical" evidence="4">
    <location>
        <begin position="1068"/>
        <end position="1089"/>
    </location>
</feature>
<dbReference type="SUPFAM" id="SSF51161">
    <property type="entry name" value="Trimeric LpxA-like enzymes"/>
    <property type="match status" value="3"/>
</dbReference>
<evidence type="ECO:0000256" key="4">
    <source>
        <dbReference type="SAM" id="Phobius"/>
    </source>
</evidence>
<keyword evidence="4" id="KW-1133">Transmembrane helix</keyword>
<dbReference type="SUPFAM" id="SSF47336">
    <property type="entry name" value="ACP-like"/>
    <property type="match status" value="1"/>
</dbReference>
<evidence type="ECO:0000259" key="5">
    <source>
        <dbReference type="PROSITE" id="PS50075"/>
    </source>
</evidence>
<evidence type="ECO:0000313" key="7">
    <source>
        <dbReference type="Proteomes" id="UP000557566"/>
    </source>
</evidence>
<dbReference type="InterPro" id="IPR036736">
    <property type="entry name" value="ACP-like_sf"/>
</dbReference>
<evidence type="ECO:0000256" key="3">
    <source>
        <dbReference type="ARBA" id="ARBA00022598"/>
    </source>
</evidence>
<comment type="caution">
    <text evidence="6">The sequence shown here is derived from an EMBL/GenBank/DDBJ whole genome shotgun (WGS) entry which is preliminary data.</text>
</comment>
<dbReference type="InterPro" id="IPR009081">
    <property type="entry name" value="PP-bd_ACP"/>
</dbReference>
<sequence length="1292" mass="136065">MSQTHHVPLTARDESGDLAIYPSQPPAAARTLVDILDASVSAHPRAAAIDDGAVRLSYAGLAQQVAARAEQLRAMGIGAGDRVGVRVSSGTAELYVSILAVLVTGAAYVPVDVDDPDDRARLVWAEAGVCAVLTDGPGLTRHKAPAQGGPRRRPGPEEDAWIIFTSGSTGKPKGVAVTHRSAAALVDAEARLFSPIAPGDRVLAGLSVAFDASCEEMWLAWRHGACLVPAPRSMVRAGADLGAFLTAQRISVVSTVPTLAALWPAEALCRVRLLILGGEACPPELASRLANSVGAAWNTYGPTEATVVSCAARLVAGQPVRIGLPLAGWDLAVIGPDGHPVRWGETGELVIGGVGLARYLDKAKDASKFAPLVSLNWQRAYRSGDVVRAEPDGLVFVGRDDEQIKLGGRRIELGEIDAALMTLPGIRAAASAVRRSETDIPVLVGYLVGDRPACAADRSLLRSLLPAALVPMLVMVDSLPVRTSGKVDRAALPWPPPQADEQVARGTVGWLAEQWRRVLGVPAGPDGHFFDLGGTSLAAALLVSQLRRRCPTMSVVDIYENPTMAAMAAQMDRLAHTRQLARVVVPTPRLAGLVQMPILLGLLTFQGLRWLVVMAISVKFAVSFSGPVPWGEALLAPWWQMAAAWLLLISMPGRVLTTAGGARLLTTGITPGRYPRGGSAHLRLWTAERLVEASGISPIAGTHWCRRYARLLGCRVGTDVQLHSLPPATGLASFGAGCAVEPEADVAGWWLDGDTLHVGASTIGAGARVGARSTLMPGTVLEPYASVQPGICVQGTVQGGDITPGVKSGSEPEAVWTRVRYTLSLLLLEMLPALAAVPALGLSVLIIDDYGNIRQLVVAVLVLAVPATVLSVVCYAALIVALVRYAGSHLHPGIHSWHGVSAWAAWLTNHLMNEARTMLFPLYASLLTPSWLRLLGARVGQGVEASTVLAPPSLLHVDDGAFLADDVLVAPYQLSAGLLQLGTSSIGARSFVGNSAMVGLEHAIPDGALIAVLGTCPAPAQMKPGSSWLGRPPMPISRRVEEPADSSRTFDPPRRLVLARALVESCRLLPLICSSLLAELVALGLIVVLDVAGCRVAVLTGGMLLLAAGVVACALATAAKWLLTPTVEGGQQHPLWSSFVWRNELADVFVESLAVPWLAKLCYGTPLLPLWLRSLGAKIGPGVWLESHRLPEAELVRLGAGATVNRGCVLQTHLFHDRLMRLDAVQLEPGATLGPHAIALPGVVVGSGTTIGPSALVMRGEQIPDGTSWLGNPLRPWPREAVESVQWESVPV</sequence>
<dbReference type="CDD" id="cd05930">
    <property type="entry name" value="A_NRPS"/>
    <property type="match status" value="1"/>
</dbReference>
<dbReference type="Gene3D" id="1.10.1200.10">
    <property type="entry name" value="ACP-like"/>
    <property type="match status" value="1"/>
</dbReference>
<evidence type="ECO:0000313" key="6">
    <source>
        <dbReference type="EMBL" id="KAF4511302.1"/>
    </source>
</evidence>
<dbReference type="SMART" id="SM00823">
    <property type="entry name" value="PKS_PP"/>
    <property type="match status" value="1"/>
</dbReference>
<dbReference type="OrthoDB" id="416786at2759"/>
<dbReference type="PANTHER" id="PTHR45527:SF1">
    <property type="entry name" value="FATTY ACID SYNTHASE"/>
    <property type="match status" value="1"/>
</dbReference>
<dbReference type="NCBIfam" id="TIGR01733">
    <property type="entry name" value="AA-adenyl-dom"/>
    <property type="match status" value="1"/>
</dbReference>
<accession>A0A8H4PVP5</accession>
<dbReference type="PROSITE" id="PS50075">
    <property type="entry name" value="CARRIER"/>
    <property type="match status" value="1"/>
</dbReference>
<keyword evidence="1" id="KW-0596">Phosphopantetheine</keyword>
<dbReference type="PROSITE" id="PS00455">
    <property type="entry name" value="AMP_BINDING"/>
    <property type="match status" value="1"/>
</dbReference>
<feature type="transmembrane region" description="Helical" evidence="4">
    <location>
        <begin position="853"/>
        <end position="883"/>
    </location>
</feature>
<evidence type="ECO:0000256" key="1">
    <source>
        <dbReference type="ARBA" id="ARBA00022450"/>
    </source>
</evidence>
<feature type="domain" description="Carrier" evidence="5">
    <location>
        <begin position="502"/>
        <end position="575"/>
    </location>
</feature>
<dbReference type="Gene3D" id="2.160.10.10">
    <property type="entry name" value="Hexapeptide repeat proteins"/>
    <property type="match status" value="1"/>
</dbReference>
<keyword evidence="4" id="KW-0472">Membrane</keyword>
<dbReference type="InterPro" id="IPR000873">
    <property type="entry name" value="AMP-dep_synth/lig_dom"/>
</dbReference>
<dbReference type="Proteomes" id="UP000557566">
    <property type="component" value="Unassembled WGS sequence"/>
</dbReference>
<keyword evidence="7" id="KW-1185">Reference proteome</keyword>
<proteinExistence type="predicted"/>
<dbReference type="PANTHER" id="PTHR45527">
    <property type="entry name" value="NONRIBOSOMAL PEPTIDE SYNTHETASE"/>
    <property type="match status" value="1"/>
</dbReference>
<feature type="transmembrane region" description="Helical" evidence="4">
    <location>
        <begin position="825"/>
        <end position="847"/>
    </location>
</feature>
<dbReference type="Pfam" id="PF00550">
    <property type="entry name" value="PP-binding"/>
    <property type="match status" value="1"/>
</dbReference>
<dbReference type="SMR" id="A0A8H4PVP5"/>
<dbReference type="InterPro" id="IPR011004">
    <property type="entry name" value="Trimer_LpxA-like_sf"/>
</dbReference>
<dbReference type="InterPro" id="IPR010071">
    <property type="entry name" value="AA_adenyl_dom"/>
</dbReference>
<protein>
    <recommendedName>
        <fullName evidence="5">Carrier domain-containing protein</fullName>
    </recommendedName>
</protein>
<gene>
    <name evidence="6" type="ORF">G6O67_003111</name>
</gene>
<dbReference type="SUPFAM" id="SSF56801">
    <property type="entry name" value="Acetyl-CoA synthetase-like"/>
    <property type="match status" value="1"/>
</dbReference>
<name>A0A8H4PVP5_9HYPO</name>
<keyword evidence="4" id="KW-0812">Transmembrane</keyword>
<dbReference type="GO" id="GO:0005737">
    <property type="term" value="C:cytoplasm"/>
    <property type="evidence" value="ECO:0007669"/>
    <property type="project" value="TreeGrafter"/>
</dbReference>
<dbReference type="GO" id="GO:0031177">
    <property type="term" value="F:phosphopantetheine binding"/>
    <property type="evidence" value="ECO:0007669"/>
    <property type="project" value="InterPro"/>
</dbReference>
<dbReference type="Pfam" id="PF00501">
    <property type="entry name" value="AMP-binding"/>
    <property type="match status" value="1"/>
</dbReference>
<dbReference type="GO" id="GO:0016874">
    <property type="term" value="F:ligase activity"/>
    <property type="evidence" value="ECO:0007669"/>
    <property type="project" value="UniProtKB-KW"/>
</dbReference>
<dbReference type="Gene3D" id="3.40.50.12780">
    <property type="entry name" value="N-terminal domain of ligase-like"/>
    <property type="match status" value="1"/>
</dbReference>
<evidence type="ECO:0000256" key="2">
    <source>
        <dbReference type="ARBA" id="ARBA00022553"/>
    </source>
</evidence>
<dbReference type="InterPro" id="IPR045851">
    <property type="entry name" value="AMP-bd_C_sf"/>
</dbReference>
<dbReference type="InterPro" id="IPR020806">
    <property type="entry name" value="PKS_PP-bd"/>
</dbReference>
<dbReference type="GO" id="GO:0043041">
    <property type="term" value="P:amino acid activation for nonribosomal peptide biosynthetic process"/>
    <property type="evidence" value="ECO:0007669"/>
    <property type="project" value="TreeGrafter"/>
</dbReference>
<dbReference type="InterPro" id="IPR012728">
    <property type="entry name" value="Pls/PosA_C"/>
</dbReference>
<keyword evidence="3" id="KW-0436">Ligase</keyword>
<dbReference type="InterPro" id="IPR042099">
    <property type="entry name" value="ANL_N_sf"/>
</dbReference>
<dbReference type="EMBL" id="JAAVMX010000003">
    <property type="protein sequence ID" value="KAF4511302.1"/>
    <property type="molecule type" value="Genomic_DNA"/>
</dbReference>
<dbReference type="NCBIfam" id="TIGR02353">
    <property type="entry name" value="NRPS_term_dom"/>
    <property type="match status" value="1"/>
</dbReference>
<dbReference type="GO" id="GO:0044550">
    <property type="term" value="P:secondary metabolite biosynthetic process"/>
    <property type="evidence" value="ECO:0007669"/>
    <property type="project" value="TreeGrafter"/>
</dbReference>
<feature type="transmembrane region" description="Helical" evidence="4">
    <location>
        <begin position="1101"/>
        <end position="1123"/>
    </location>
</feature>
<dbReference type="Gene3D" id="3.30.300.30">
    <property type="match status" value="1"/>
</dbReference>